<gene>
    <name evidence="1" type="ORF">BJI46_03740</name>
</gene>
<dbReference type="AlphaFoldDB" id="A0A1E7R5A9"/>
<dbReference type="Proteomes" id="UP000185895">
    <property type="component" value="Unassembled WGS sequence"/>
</dbReference>
<dbReference type="STRING" id="1262585.BJI46_03740"/>
<accession>A0A1E7R5A9</accession>
<proteinExistence type="predicted"/>
<dbReference type="EMBL" id="MKKK01000034">
    <property type="protein sequence ID" value="OEY94465.1"/>
    <property type="molecule type" value="Genomic_DNA"/>
</dbReference>
<comment type="caution">
    <text evidence="1">The sequence shown here is derived from an EMBL/GenBank/DDBJ whole genome shotgun (WGS) entry which is preliminary data.</text>
</comment>
<name>A0A1E7R5A9_9GAMM</name>
<dbReference type="RefSeq" id="WP_070070272.1">
    <property type="nucleotide sequence ID" value="NZ_MKKK01000034.1"/>
</dbReference>
<keyword evidence="2" id="KW-1185">Reference proteome</keyword>
<protein>
    <submittedName>
        <fullName evidence="1">Uncharacterized protein</fullName>
    </submittedName>
</protein>
<organism evidence="1 2">
    <name type="scientific">Acinetobacter qingfengensis</name>
    <dbReference type="NCBI Taxonomy" id="1262585"/>
    <lineage>
        <taxon>Bacteria</taxon>
        <taxon>Pseudomonadati</taxon>
        <taxon>Pseudomonadota</taxon>
        <taxon>Gammaproteobacteria</taxon>
        <taxon>Moraxellales</taxon>
        <taxon>Moraxellaceae</taxon>
        <taxon>Acinetobacter</taxon>
    </lineage>
</organism>
<evidence type="ECO:0000313" key="2">
    <source>
        <dbReference type="Proteomes" id="UP000185895"/>
    </source>
</evidence>
<reference evidence="1 2" key="1">
    <citation type="submission" date="2016-09" db="EMBL/GenBank/DDBJ databases">
        <authorList>
            <person name="Capua I."/>
            <person name="De Benedictis P."/>
            <person name="Joannis T."/>
            <person name="Lombin L.H."/>
            <person name="Cattoli G."/>
        </authorList>
    </citation>
    <scope>NUCLEOTIDE SEQUENCE [LARGE SCALE GENOMIC DNA]</scope>
    <source>
        <strain evidence="1 2">ANC 4671</strain>
    </source>
</reference>
<evidence type="ECO:0000313" key="1">
    <source>
        <dbReference type="EMBL" id="OEY94465.1"/>
    </source>
</evidence>
<dbReference type="OrthoDB" id="6703970at2"/>
<sequence length="116" mass="13536">MTYYHVVIEARENLGKHDESREITLFDITDLQSLIPEVIRPYLSKAPLVIEDEIIPFENIDLFSIKQTVLPIQQLIEEEQRELPSNTDITITAFEIFNDRELSQDVTQVIIDLLDH</sequence>